<keyword evidence="2" id="KW-1185">Reference proteome</keyword>
<dbReference type="Proteomes" id="UP000095023">
    <property type="component" value="Unassembled WGS sequence"/>
</dbReference>
<dbReference type="AlphaFoldDB" id="A0A1E4TJU5"/>
<evidence type="ECO:0000313" key="1">
    <source>
        <dbReference type="EMBL" id="ODV92030.1"/>
    </source>
</evidence>
<name>A0A1E4TJU5_9ASCO</name>
<reference evidence="2" key="1">
    <citation type="submission" date="2016-02" db="EMBL/GenBank/DDBJ databases">
        <title>Comparative genomics of biotechnologically important yeasts.</title>
        <authorList>
            <consortium name="DOE Joint Genome Institute"/>
            <person name="Riley R."/>
            <person name="Haridas S."/>
            <person name="Wolfe K.H."/>
            <person name="Lopes M.R."/>
            <person name="Hittinger C.T."/>
            <person name="Goker M."/>
            <person name="Salamov A."/>
            <person name="Wisecaver J."/>
            <person name="Long T.M."/>
            <person name="Aerts A.L."/>
            <person name="Barry K."/>
            <person name="Choi C."/>
            <person name="Clum A."/>
            <person name="Coughlan A.Y."/>
            <person name="Deshpande S."/>
            <person name="Douglass A.P."/>
            <person name="Hanson S.J."/>
            <person name="Klenk H.-P."/>
            <person name="Labutti K."/>
            <person name="Lapidus A."/>
            <person name="Lindquist E."/>
            <person name="Lipzen A."/>
            <person name="Meier-Kolthoff J.P."/>
            <person name="Ohm R.A."/>
            <person name="Otillar R.P."/>
            <person name="Pangilinan J."/>
            <person name="Peng Y."/>
            <person name="Rokas A."/>
            <person name="Rosa C.A."/>
            <person name="Scheuner C."/>
            <person name="Sibirny A.A."/>
            <person name="Slot J.C."/>
            <person name="Stielow J.B."/>
            <person name="Sun H."/>
            <person name="Kurtzman C.P."/>
            <person name="Blackwell M."/>
            <person name="Jeffries T.W."/>
            <person name="Grigoriev I.V."/>
        </authorList>
    </citation>
    <scope>NUCLEOTIDE SEQUENCE [LARGE SCALE GENOMIC DNA]</scope>
    <source>
        <strain evidence="2">NRRL Y-17796</strain>
    </source>
</reference>
<protein>
    <submittedName>
        <fullName evidence="1">Uncharacterized protein</fullName>
    </submittedName>
</protein>
<accession>A0A1E4TJU5</accession>
<sequence>MSQDGKVHFVPRVPVGQSASTQIPDSKFTFKEELPATKAAVKAVLQEIDKVEEVKLSSSGRAAEVEVEQELKPIAEAVKRIERLLEMHYDIAISVACSISKTIGKSAWWRRNEHNNAVIPRIWLQHLGTAFKDLREISNQIEHLNKKISTKRAILCEPSSNYDCMPLDQYIVRNRQRENTSTFSRSVSLPSAAIREHGSQTYKLATSNKAEYDYQQNYIPRPPTAVRKLAQRAGGQGLSIEGPAVKPAMFHKPSRYWN</sequence>
<dbReference type="EMBL" id="KV453841">
    <property type="protein sequence ID" value="ODV92030.1"/>
    <property type="molecule type" value="Genomic_DNA"/>
</dbReference>
<proteinExistence type="predicted"/>
<evidence type="ECO:0000313" key="2">
    <source>
        <dbReference type="Proteomes" id="UP000095023"/>
    </source>
</evidence>
<organism evidence="1 2">
    <name type="scientific">Tortispora caseinolytica NRRL Y-17796</name>
    <dbReference type="NCBI Taxonomy" id="767744"/>
    <lineage>
        <taxon>Eukaryota</taxon>
        <taxon>Fungi</taxon>
        <taxon>Dikarya</taxon>
        <taxon>Ascomycota</taxon>
        <taxon>Saccharomycotina</taxon>
        <taxon>Trigonopsidomycetes</taxon>
        <taxon>Trigonopsidales</taxon>
        <taxon>Trigonopsidaceae</taxon>
        <taxon>Tortispora</taxon>
    </lineage>
</organism>
<gene>
    <name evidence="1" type="ORF">CANCADRAFT_81135</name>
</gene>